<protein>
    <recommendedName>
        <fullName evidence="3">histidine kinase</fullName>
        <ecNumber evidence="3">2.7.13.3</ecNumber>
    </recommendedName>
</protein>
<feature type="domain" description="PAC" evidence="18">
    <location>
        <begin position="182"/>
        <end position="234"/>
    </location>
</feature>
<keyword evidence="11" id="KW-1133">Transmembrane helix</keyword>
<evidence type="ECO:0000259" key="18">
    <source>
        <dbReference type="PROSITE" id="PS50113"/>
    </source>
</evidence>
<dbReference type="InterPro" id="IPR001789">
    <property type="entry name" value="Sig_transdc_resp-reg_receiver"/>
</dbReference>
<evidence type="ECO:0000259" key="16">
    <source>
        <dbReference type="PROSITE" id="PS50109"/>
    </source>
</evidence>
<keyword evidence="21" id="KW-1185">Reference proteome</keyword>
<dbReference type="GO" id="GO:0005886">
    <property type="term" value="C:plasma membrane"/>
    <property type="evidence" value="ECO:0007669"/>
    <property type="project" value="UniProtKB-SubCell"/>
</dbReference>
<dbReference type="Pfam" id="PF00072">
    <property type="entry name" value="Response_reg"/>
    <property type="match status" value="1"/>
</dbReference>
<evidence type="ECO:0000256" key="4">
    <source>
        <dbReference type="ARBA" id="ARBA00022475"/>
    </source>
</evidence>
<evidence type="ECO:0000256" key="12">
    <source>
        <dbReference type="ARBA" id="ARBA00023012"/>
    </source>
</evidence>
<comment type="subcellular location">
    <subcellularLocation>
        <location evidence="2">Cell inner membrane</location>
        <topology evidence="2">Multi-pass membrane protein</topology>
    </subcellularLocation>
</comment>
<dbReference type="NCBIfam" id="TIGR00229">
    <property type="entry name" value="sensory_box"/>
    <property type="match status" value="1"/>
</dbReference>
<keyword evidence="8" id="KW-0812">Transmembrane</keyword>
<dbReference type="PANTHER" id="PTHR43047">
    <property type="entry name" value="TWO-COMPONENT HISTIDINE PROTEIN KINASE"/>
    <property type="match status" value="1"/>
</dbReference>
<evidence type="ECO:0000313" key="20">
    <source>
        <dbReference type="EMBL" id="MBB3897281.1"/>
    </source>
</evidence>
<evidence type="ECO:0000259" key="17">
    <source>
        <dbReference type="PROSITE" id="PS50110"/>
    </source>
</evidence>
<evidence type="ECO:0000313" key="21">
    <source>
        <dbReference type="Proteomes" id="UP000553193"/>
    </source>
</evidence>
<reference evidence="20 21" key="1">
    <citation type="submission" date="2020-08" db="EMBL/GenBank/DDBJ databases">
        <title>Genomic Encyclopedia of Type Strains, Phase IV (KMG-IV): sequencing the most valuable type-strain genomes for metagenomic binning, comparative biology and taxonomic classification.</title>
        <authorList>
            <person name="Goeker M."/>
        </authorList>
    </citation>
    <scope>NUCLEOTIDE SEQUENCE [LARGE SCALE GENOMIC DNA]</scope>
    <source>
        <strain evidence="20 21">DSM 19979</strain>
    </source>
</reference>
<dbReference type="Pfam" id="PF02518">
    <property type="entry name" value="HATPase_c"/>
    <property type="match status" value="1"/>
</dbReference>
<dbReference type="SMART" id="SM00387">
    <property type="entry name" value="HATPase_c"/>
    <property type="match status" value="1"/>
</dbReference>
<dbReference type="SMART" id="SM00388">
    <property type="entry name" value="HisKA"/>
    <property type="match status" value="1"/>
</dbReference>
<dbReference type="InterPro" id="IPR000700">
    <property type="entry name" value="PAS-assoc_C"/>
</dbReference>
<evidence type="ECO:0000256" key="9">
    <source>
        <dbReference type="ARBA" id="ARBA00022777"/>
    </source>
</evidence>
<dbReference type="PROSITE" id="PS50113">
    <property type="entry name" value="PAC"/>
    <property type="match status" value="1"/>
</dbReference>
<dbReference type="SMART" id="SM00073">
    <property type="entry name" value="HPT"/>
    <property type="match status" value="1"/>
</dbReference>
<feature type="domain" description="Histidine kinase" evidence="16">
    <location>
        <begin position="273"/>
        <end position="494"/>
    </location>
</feature>
<dbReference type="InterPro" id="IPR003594">
    <property type="entry name" value="HATPase_dom"/>
</dbReference>
<feature type="domain" description="HPt" evidence="19">
    <location>
        <begin position="657"/>
        <end position="749"/>
    </location>
</feature>
<proteinExistence type="predicted"/>
<dbReference type="Gene3D" id="3.30.565.10">
    <property type="entry name" value="Histidine kinase-like ATPase, C-terminal domain"/>
    <property type="match status" value="1"/>
</dbReference>
<dbReference type="SUPFAM" id="SSF47226">
    <property type="entry name" value="Histidine-containing phosphotransfer domain, HPT domain"/>
    <property type="match status" value="1"/>
</dbReference>
<dbReference type="SUPFAM" id="SSF47384">
    <property type="entry name" value="Homodimeric domain of signal transducing histidine kinase"/>
    <property type="match status" value="1"/>
</dbReference>
<dbReference type="InterPro" id="IPR036641">
    <property type="entry name" value="HPT_dom_sf"/>
</dbReference>
<evidence type="ECO:0000256" key="6">
    <source>
        <dbReference type="ARBA" id="ARBA00022553"/>
    </source>
</evidence>
<dbReference type="Proteomes" id="UP000553193">
    <property type="component" value="Unassembled WGS sequence"/>
</dbReference>
<dbReference type="CDD" id="cd17546">
    <property type="entry name" value="REC_hyHK_CKI1_RcsC-like"/>
    <property type="match status" value="1"/>
</dbReference>
<comment type="catalytic activity">
    <reaction evidence="1">
        <text>ATP + protein L-histidine = ADP + protein N-phospho-L-histidine.</text>
        <dbReference type="EC" id="2.7.13.3"/>
    </reaction>
</comment>
<dbReference type="InterPro" id="IPR008207">
    <property type="entry name" value="Sig_transdc_His_kin_Hpt_dom"/>
</dbReference>
<evidence type="ECO:0000256" key="15">
    <source>
        <dbReference type="PROSITE-ProRule" id="PRU00169"/>
    </source>
</evidence>
<dbReference type="InterPro" id="IPR036097">
    <property type="entry name" value="HisK_dim/P_sf"/>
</dbReference>
<dbReference type="InterPro" id="IPR013656">
    <property type="entry name" value="PAS_4"/>
</dbReference>
<dbReference type="SUPFAM" id="SSF55785">
    <property type="entry name" value="PYP-like sensor domain (PAS domain)"/>
    <property type="match status" value="1"/>
</dbReference>
<dbReference type="AlphaFoldDB" id="A0A840A7U5"/>
<evidence type="ECO:0000256" key="7">
    <source>
        <dbReference type="ARBA" id="ARBA00022679"/>
    </source>
</evidence>
<dbReference type="PRINTS" id="PR00344">
    <property type="entry name" value="BCTRLSENSOR"/>
</dbReference>
<dbReference type="InterPro" id="IPR011006">
    <property type="entry name" value="CheY-like_superfamily"/>
</dbReference>
<dbReference type="RefSeq" id="WP_184382209.1">
    <property type="nucleotide sequence ID" value="NZ_JACIDJ010000001.1"/>
</dbReference>
<evidence type="ECO:0000256" key="11">
    <source>
        <dbReference type="ARBA" id="ARBA00022989"/>
    </source>
</evidence>
<evidence type="ECO:0000256" key="10">
    <source>
        <dbReference type="ARBA" id="ARBA00022840"/>
    </source>
</evidence>
<evidence type="ECO:0000256" key="13">
    <source>
        <dbReference type="ARBA" id="ARBA00023136"/>
    </source>
</evidence>
<dbReference type="EC" id="2.7.13.3" evidence="3"/>
<evidence type="ECO:0000256" key="8">
    <source>
        <dbReference type="ARBA" id="ARBA00022692"/>
    </source>
</evidence>
<dbReference type="InterPro" id="IPR000014">
    <property type="entry name" value="PAS"/>
</dbReference>
<feature type="modified residue" description="Phosphohistidine" evidence="14">
    <location>
        <position position="696"/>
    </location>
</feature>
<dbReference type="GO" id="GO:0000155">
    <property type="term" value="F:phosphorelay sensor kinase activity"/>
    <property type="evidence" value="ECO:0007669"/>
    <property type="project" value="InterPro"/>
</dbReference>
<dbReference type="InterPro" id="IPR004358">
    <property type="entry name" value="Sig_transdc_His_kin-like_C"/>
</dbReference>
<keyword evidence="6 15" id="KW-0597">Phosphoprotein</keyword>
<keyword evidence="10" id="KW-0067">ATP-binding</keyword>
<organism evidence="20 21">
    <name type="scientific">Roseococcus suduntuyensis</name>
    <dbReference type="NCBI Taxonomy" id="455361"/>
    <lineage>
        <taxon>Bacteria</taxon>
        <taxon>Pseudomonadati</taxon>
        <taxon>Pseudomonadota</taxon>
        <taxon>Alphaproteobacteria</taxon>
        <taxon>Acetobacterales</taxon>
        <taxon>Roseomonadaceae</taxon>
        <taxon>Roseococcus</taxon>
    </lineage>
</organism>
<comment type="caution">
    <text evidence="20">The sequence shown here is derived from an EMBL/GenBank/DDBJ whole genome shotgun (WGS) entry which is preliminary data.</text>
</comment>
<feature type="domain" description="Response regulatory" evidence="17">
    <location>
        <begin position="508"/>
        <end position="626"/>
    </location>
</feature>
<dbReference type="InterPro" id="IPR036890">
    <property type="entry name" value="HATPase_C_sf"/>
</dbReference>
<dbReference type="Pfam" id="PF01627">
    <property type="entry name" value="Hpt"/>
    <property type="match status" value="1"/>
</dbReference>
<keyword evidence="7" id="KW-0808">Transferase</keyword>
<feature type="modified residue" description="4-aspartylphosphate" evidence="15">
    <location>
        <position position="558"/>
    </location>
</feature>
<dbReference type="InterPro" id="IPR035965">
    <property type="entry name" value="PAS-like_dom_sf"/>
</dbReference>
<evidence type="ECO:0000256" key="3">
    <source>
        <dbReference type="ARBA" id="ARBA00012438"/>
    </source>
</evidence>
<dbReference type="PROSITE" id="PS50110">
    <property type="entry name" value="RESPONSE_REGULATORY"/>
    <property type="match status" value="1"/>
</dbReference>
<evidence type="ECO:0000256" key="5">
    <source>
        <dbReference type="ARBA" id="ARBA00022519"/>
    </source>
</evidence>
<dbReference type="Pfam" id="PF00512">
    <property type="entry name" value="HisKA"/>
    <property type="match status" value="1"/>
</dbReference>
<dbReference type="EMBL" id="JACIDJ010000001">
    <property type="protein sequence ID" value="MBB3897281.1"/>
    <property type="molecule type" value="Genomic_DNA"/>
</dbReference>
<dbReference type="SMART" id="SM00448">
    <property type="entry name" value="REC"/>
    <property type="match status" value="1"/>
</dbReference>
<dbReference type="SUPFAM" id="SSF55874">
    <property type="entry name" value="ATPase domain of HSP90 chaperone/DNA topoisomerase II/histidine kinase"/>
    <property type="match status" value="1"/>
</dbReference>
<dbReference type="Pfam" id="PF08448">
    <property type="entry name" value="PAS_4"/>
    <property type="match status" value="1"/>
</dbReference>
<dbReference type="CDD" id="cd16922">
    <property type="entry name" value="HATPase_EvgS-ArcB-TorS-like"/>
    <property type="match status" value="1"/>
</dbReference>
<keyword evidence="10" id="KW-0547">Nucleotide-binding</keyword>
<keyword evidence="12" id="KW-0902">Two-component regulatory system</keyword>
<dbReference type="InterPro" id="IPR003661">
    <property type="entry name" value="HisK_dim/P_dom"/>
</dbReference>
<dbReference type="FunFam" id="3.30.565.10:FF:000010">
    <property type="entry name" value="Sensor histidine kinase RcsC"/>
    <property type="match status" value="1"/>
</dbReference>
<name>A0A840A7U5_9PROT</name>
<gene>
    <name evidence="20" type="ORF">GGQ83_000707</name>
</gene>
<dbReference type="Gene3D" id="1.10.287.130">
    <property type="match status" value="1"/>
</dbReference>
<dbReference type="PROSITE" id="PS50109">
    <property type="entry name" value="HIS_KIN"/>
    <property type="match status" value="1"/>
</dbReference>
<keyword evidence="5" id="KW-0997">Cell inner membrane</keyword>
<dbReference type="Gene3D" id="3.30.450.20">
    <property type="entry name" value="PAS domain"/>
    <property type="match status" value="1"/>
</dbReference>
<dbReference type="PROSITE" id="PS50894">
    <property type="entry name" value="HPT"/>
    <property type="match status" value="1"/>
</dbReference>
<evidence type="ECO:0000259" key="19">
    <source>
        <dbReference type="PROSITE" id="PS50894"/>
    </source>
</evidence>
<dbReference type="SUPFAM" id="SSF52172">
    <property type="entry name" value="CheY-like"/>
    <property type="match status" value="1"/>
</dbReference>
<evidence type="ECO:0000256" key="1">
    <source>
        <dbReference type="ARBA" id="ARBA00000085"/>
    </source>
</evidence>
<dbReference type="Gene3D" id="3.40.50.2300">
    <property type="match status" value="1"/>
</dbReference>
<sequence length="765" mass="81836">MNSGPDAHPTAADLLLEMELAPGEGAATALVDALREAAAQAGFSLDLAALQAAIEAQGPIQLVLARAQDRLLLLTIQPGREGRLALATWLPTTGRRVDLDIQLLQAVMDQLPAAVSIKDSERRYRFVNRCWEASLSLRRAEVLGRRFEDLEGTCLSPKTFARLAEELRRDEEALIEGRATETESEQAFTSPHRGPRTMLVSKVPLRGLHDPRPGVLSVTVEITERKRAEQDLRAATAQLSERSAALSAARDRAERARRDAEAAARTKARFLAMMSHELRTPMTGVLGMLDLMEDGGDGTEARDRLQALRGSAEALMRVLDDILDYSLIESGHFELRDAPFDPAALLREVAEQFAALAARQGLFLHVEVAPDLPAQVLGDAQRLRQVLGHLLSNGVKFTQEGGITVRMGTEAGPDGAPLLVLNVLDTGPGIPPERRAELFQPYTPLEEVTSRRAGGTGLGLVICRQLAHAMRGEVACEDAPGGGALFRFSLPLRLPAPPRVAPRPTPARVLVVDDVALNRKVVSAILERDGHQVVLAATGEEAVARVAEGPRFDLVLMDLHMPGMDGIAATAAIRALPGEAGRVPVHALTADVFARTSPEYAMAGFTGFLTKPLDWAAIRQAIAAAPAGEATTEAAPAADGAPVLDRAQLAGMFEGLPRDAVDQMYQEFLRSLHDALARLRAQRDRDDGAALAREAHSLKGLAGNFGAARLAEAAATLQSRLDSGSVVASLPMASLEAAYSDTAEAIQAGTHLHLLDAAFPPPRPH</sequence>
<evidence type="ECO:0000256" key="14">
    <source>
        <dbReference type="PROSITE-ProRule" id="PRU00110"/>
    </source>
</evidence>
<dbReference type="CDD" id="cd00082">
    <property type="entry name" value="HisKA"/>
    <property type="match status" value="1"/>
</dbReference>
<accession>A0A840A7U5</accession>
<keyword evidence="4" id="KW-1003">Cell membrane</keyword>
<evidence type="ECO:0000256" key="2">
    <source>
        <dbReference type="ARBA" id="ARBA00004429"/>
    </source>
</evidence>
<dbReference type="InterPro" id="IPR005467">
    <property type="entry name" value="His_kinase_dom"/>
</dbReference>
<keyword evidence="13" id="KW-0472">Membrane</keyword>
<keyword evidence="9" id="KW-0418">Kinase</keyword>
<dbReference type="Gene3D" id="1.20.120.160">
    <property type="entry name" value="HPT domain"/>
    <property type="match status" value="1"/>
</dbReference>